<dbReference type="Proteomes" id="UP001066276">
    <property type="component" value="Chromosome 5"/>
</dbReference>
<keyword evidence="3" id="KW-1185">Reference proteome</keyword>
<evidence type="ECO:0000313" key="3">
    <source>
        <dbReference type="Proteomes" id="UP001066276"/>
    </source>
</evidence>
<feature type="region of interest" description="Disordered" evidence="1">
    <location>
        <begin position="1"/>
        <end position="64"/>
    </location>
</feature>
<sequence>MQGATGALVRAGRHDRPAAAKKTERQEERLSLRSVPYASWHGSGRGETGQRSAIQGGGPGMGLGILVRPTSRNAEEALLVEKVMGDHRGAKGVQQGPLDHELQEENDLDAALVASPILFVSVKGVQSPLN</sequence>
<evidence type="ECO:0000256" key="1">
    <source>
        <dbReference type="SAM" id="MobiDB-lite"/>
    </source>
</evidence>
<comment type="caution">
    <text evidence="2">The sequence shown here is derived from an EMBL/GenBank/DDBJ whole genome shotgun (WGS) entry which is preliminary data.</text>
</comment>
<dbReference type="AlphaFoldDB" id="A0AAV7RFM2"/>
<feature type="compositionally biased region" description="Basic and acidic residues" evidence="1">
    <location>
        <begin position="12"/>
        <end position="31"/>
    </location>
</feature>
<proteinExistence type="predicted"/>
<accession>A0AAV7RFM2</accession>
<name>A0AAV7RFM2_PLEWA</name>
<gene>
    <name evidence="2" type="ORF">NDU88_003214</name>
</gene>
<organism evidence="2 3">
    <name type="scientific">Pleurodeles waltl</name>
    <name type="common">Iberian ribbed newt</name>
    <dbReference type="NCBI Taxonomy" id="8319"/>
    <lineage>
        <taxon>Eukaryota</taxon>
        <taxon>Metazoa</taxon>
        <taxon>Chordata</taxon>
        <taxon>Craniata</taxon>
        <taxon>Vertebrata</taxon>
        <taxon>Euteleostomi</taxon>
        <taxon>Amphibia</taxon>
        <taxon>Batrachia</taxon>
        <taxon>Caudata</taxon>
        <taxon>Salamandroidea</taxon>
        <taxon>Salamandridae</taxon>
        <taxon>Pleurodelinae</taxon>
        <taxon>Pleurodeles</taxon>
    </lineage>
</organism>
<dbReference type="EMBL" id="JANPWB010000009">
    <property type="protein sequence ID" value="KAJ1150422.1"/>
    <property type="molecule type" value="Genomic_DNA"/>
</dbReference>
<evidence type="ECO:0000313" key="2">
    <source>
        <dbReference type="EMBL" id="KAJ1150422.1"/>
    </source>
</evidence>
<reference evidence="2" key="1">
    <citation type="journal article" date="2022" name="bioRxiv">
        <title>Sequencing and chromosome-scale assembly of the giantPleurodeles waltlgenome.</title>
        <authorList>
            <person name="Brown T."/>
            <person name="Elewa A."/>
            <person name="Iarovenko S."/>
            <person name="Subramanian E."/>
            <person name="Araus A.J."/>
            <person name="Petzold A."/>
            <person name="Susuki M."/>
            <person name="Suzuki K.-i.T."/>
            <person name="Hayashi T."/>
            <person name="Toyoda A."/>
            <person name="Oliveira C."/>
            <person name="Osipova E."/>
            <person name="Leigh N.D."/>
            <person name="Simon A."/>
            <person name="Yun M.H."/>
        </authorList>
    </citation>
    <scope>NUCLEOTIDE SEQUENCE</scope>
    <source>
        <strain evidence="2">20211129_DDA</strain>
        <tissue evidence="2">Liver</tissue>
    </source>
</reference>
<protein>
    <submittedName>
        <fullName evidence="2">Uncharacterized protein</fullName>
    </submittedName>
</protein>